<feature type="transmembrane region" description="Helical" evidence="6">
    <location>
        <begin position="169"/>
        <end position="187"/>
    </location>
</feature>
<feature type="transmembrane region" description="Helical" evidence="6">
    <location>
        <begin position="199"/>
        <end position="232"/>
    </location>
</feature>
<evidence type="ECO:0000313" key="7">
    <source>
        <dbReference type="EMBL" id="MBP0456071.1"/>
    </source>
</evidence>
<feature type="transmembrane region" description="Helical" evidence="6">
    <location>
        <begin position="135"/>
        <end position="157"/>
    </location>
</feature>
<dbReference type="RefSeq" id="WP_209337855.1">
    <property type="nucleotide sequence ID" value="NZ_JAGIQL010000002.1"/>
</dbReference>
<keyword evidence="8" id="KW-1185">Reference proteome</keyword>
<dbReference type="EMBL" id="JAGIQL010000002">
    <property type="protein sequence ID" value="MBP0456071.1"/>
    <property type="molecule type" value="Genomic_DNA"/>
</dbReference>
<accession>A0A940M8W5</accession>
<feature type="transmembrane region" description="Helical" evidence="6">
    <location>
        <begin position="92"/>
        <end position="115"/>
    </location>
</feature>
<keyword evidence="3 6" id="KW-0812">Transmembrane</keyword>
<evidence type="ECO:0000256" key="2">
    <source>
        <dbReference type="ARBA" id="ARBA00022475"/>
    </source>
</evidence>
<evidence type="ECO:0000256" key="4">
    <source>
        <dbReference type="ARBA" id="ARBA00022989"/>
    </source>
</evidence>
<organism evidence="7 8">
    <name type="scientific">Streptomyces montanisoli</name>
    <dbReference type="NCBI Taxonomy" id="2798581"/>
    <lineage>
        <taxon>Bacteria</taxon>
        <taxon>Bacillati</taxon>
        <taxon>Actinomycetota</taxon>
        <taxon>Actinomycetes</taxon>
        <taxon>Kitasatosporales</taxon>
        <taxon>Streptomycetaceae</taxon>
        <taxon>Streptomyces</taxon>
    </lineage>
</organism>
<proteinExistence type="predicted"/>
<name>A0A940M8W5_9ACTN</name>
<keyword evidence="5 6" id="KW-0472">Membrane</keyword>
<sequence>MTPDTGYHGPPELTVSRMLTTWHPDPAVLLALAVIAAGYLMAVVTARRRGRAWPLRRSTAFAAALATTALVTVSFIGVYADTLFWVRAVQLTTLFMIVPLFAALTRPLTLAAALLPARHTARARSAFYSRPVRALAHPATGAVLFMGLPWVVFFTGWLPAMLQSRTVDIATAVLLVAVGFLYYWGRLQLDPVPSRYSPLVSLFVAFAEVLLNAVLGLLLIYAMGAGIAHGYYAGLNRPWGMSLSLDEQTGGGAYWVLGHAIGIPYLAIVFRRAVRHDQRAAAAIDATLDRHAPAHTREDASSEMMRPWWETDPAVAHLGLNTPRKVTGTAPRSPS</sequence>
<evidence type="ECO:0000256" key="6">
    <source>
        <dbReference type="SAM" id="Phobius"/>
    </source>
</evidence>
<dbReference type="InterPro" id="IPR019108">
    <property type="entry name" value="Caa3_assmbl_CtaG-rel"/>
</dbReference>
<evidence type="ECO:0000313" key="8">
    <source>
        <dbReference type="Proteomes" id="UP000670475"/>
    </source>
</evidence>
<protein>
    <submittedName>
        <fullName evidence="7">Cytochrome c oxidase assembly protein</fullName>
    </submittedName>
</protein>
<feature type="transmembrane region" description="Helical" evidence="6">
    <location>
        <begin position="252"/>
        <end position="270"/>
    </location>
</feature>
<feature type="transmembrane region" description="Helical" evidence="6">
    <location>
        <begin position="58"/>
        <end position="80"/>
    </location>
</feature>
<reference evidence="7" key="1">
    <citation type="submission" date="2021-03" db="EMBL/GenBank/DDBJ databases">
        <title>Whole genome sequence of Streptomyces bomunensis MMS17-BM035.</title>
        <authorList>
            <person name="Lee J.H."/>
        </authorList>
    </citation>
    <scope>NUCLEOTIDE SEQUENCE</scope>
    <source>
        <strain evidence="7">MMS17-BM035</strain>
    </source>
</reference>
<evidence type="ECO:0000256" key="3">
    <source>
        <dbReference type="ARBA" id="ARBA00022692"/>
    </source>
</evidence>
<keyword evidence="2" id="KW-1003">Cell membrane</keyword>
<gene>
    <name evidence="7" type="ORF">JFN87_00950</name>
</gene>
<keyword evidence="4 6" id="KW-1133">Transmembrane helix</keyword>
<dbReference type="Proteomes" id="UP000670475">
    <property type="component" value="Unassembled WGS sequence"/>
</dbReference>
<dbReference type="AlphaFoldDB" id="A0A940M8W5"/>
<feature type="transmembrane region" description="Helical" evidence="6">
    <location>
        <begin position="27"/>
        <end position="46"/>
    </location>
</feature>
<comment type="subcellular location">
    <subcellularLocation>
        <location evidence="1">Cell membrane</location>
        <topology evidence="1">Multi-pass membrane protein</topology>
    </subcellularLocation>
</comment>
<evidence type="ECO:0000256" key="1">
    <source>
        <dbReference type="ARBA" id="ARBA00004651"/>
    </source>
</evidence>
<evidence type="ECO:0000256" key="5">
    <source>
        <dbReference type="ARBA" id="ARBA00023136"/>
    </source>
</evidence>
<dbReference type="Pfam" id="PF09678">
    <property type="entry name" value="Caa3_CtaG"/>
    <property type="match status" value="1"/>
</dbReference>
<dbReference type="GO" id="GO:0005886">
    <property type="term" value="C:plasma membrane"/>
    <property type="evidence" value="ECO:0007669"/>
    <property type="project" value="UniProtKB-SubCell"/>
</dbReference>
<comment type="caution">
    <text evidence="7">The sequence shown here is derived from an EMBL/GenBank/DDBJ whole genome shotgun (WGS) entry which is preliminary data.</text>
</comment>